<dbReference type="Pfam" id="PF00050">
    <property type="entry name" value="Kazal_1"/>
    <property type="match status" value="1"/>
</dbReference>
<dbReference type="PROSITE" id="PS51465">
    <property type="entry name" value="KAZAL_2"/>
    <property type="match status" value="1"/>
</dbReference>
<dbReference type="InterPro" id="IPR036058">
    <property type="entry name" value="Kazal_dom_sf"/>
</dbReference>
<sequence length="85" mass="9521">MKIAFILLSVTLVTIIFSRNVSAQGYGDQCSRLCTLEYSPVCGSNGVTYSNPCLLRMHNDCDNPKGPPVTIRYYGDCRRPRPGRY</sequence>
<name>A0A2C9LTM6_BIOGL</name>
<dbReference type="VEuPathDB" id="VectorBase:BGLAX_050963"/>
<evidence type="ECO:0000259" key="2">
    <source>
        <dbReference type="PROSITE" id="PS51465"/>
    </source>
</evidence>
<protein>
    <recommendedName>
        <fullName evidence="2">Kazal-like domain-containing protein</fullName>
    </recommendedName>
</protein>
<dbReference type="Proteomes" id="UP000076420">
    <property type="component" value="Unassembled WGS sequence"/>
</dbReference>
<dbReference type="InterPro" id="IPR002350">
    <property type="entry name" value="Kazal_dom"/>
</dbReference>
<feature type="signal peptide" evidence="1">
    <location>
        <begin position="1"/>
        <end position="23"/>
    </location>
</feature>
<dbReference type="EnsemblMetazoa" id="BGLB034856-RA">
    <property type="protein sequence ID" value="BGLB034856-PA"/>
    <property type="gene ID" value="BGLB034856"/>
</dbReference>
<dbReference type="VEuPathDB" id="VectorBase:BGLB034856"/>
<accession>A0A2C9LTM6</accession>
<dbReference type="Gene3D" id="3.30.60.30">
    <property type="match status" value="1"/>
</dbReference>
<evidence type="ECO:0000313" key="3">
    <source>
        <dbReference type="EnsemblMetazoa" id="BGLB034856-PA"/>
    </source>
</evidence>
<evidence type="ECO:0000313" key="4">
    <source>
        <dbReference type="Proteomes" id="UP000076420"/>
    </source>
</evidence>
<evidence type="ECO:0000256" key="1">
    <source>
        <dbReference type="SAM" id="SignalP"/>
    </source>
</evidence>
<gene>
    <name evidence="3" type="primary">106073614</name>
</gene>
<keyword evidence="1" id="KW-0732">Signal</keyword>
<dbReference type="AlphaFoldDB" id="A0A2C9LTM6"/>
<dbReference type="KEGG" id="bgt:106073614"/>
<proteinExistence type="predicted"/>
<dbReference type="CDD" id="cd00104">
    <property type="entry name" value="KAZAL_FS"/>
    <property type="match status" value="1"/>
</dbReference>
<dbReference type="SUPFAM" id="SSF100895">
    <property type="entry name" value="Kazal-type serine protease inhibitors"/>
    <property type="match status" value="1"/>
</dbReference>
<dbReference type="SMART" id="SM00280">
    <property type="entry name" value="KAZAL"/>
    <property type="match status" value="1"/>
</dbReference>
<feature type="chain" id="PRO_5012203471" description="Kazal-like domain-containing protein" evidence="1">
    <location>
        <begin position="24"/>
        <end position="85"/>
    </location>
</feature>
<reference evidence="3" key="1">
    <citation type="submission" date="2020-05" db="UniProtKB">
        <authorList>
            <consortium name="EnsemblMetazoa"/>
        </authorList>
    </citation>
    <scope>IDENTIFICATION</scope>
    <source>
        <strain evidence="3">BB02</strain>
    </source>
</reference>
<feature type="domain" description="Kazal-like" evidence="2">
    <location>
        <begin position="24"/>
        <end position="79"/>
    </location>
</feature>
<organism evidence="3 4">
    <name type="scientific">Biomphalaria glabrata</name>
    <name type="common">Bloodfluke planorb</name>
    <name type="synonym">Freshwater snail</name>
    <dbReference type="NCBI Taxonomy" id="6526"/>
    <lineage>
        <taxon>Eukaryota</taxon>
        <taxon>Metazoa</taxon>
        <taxon>Spiralia</taxon>
        <taxon>Lophotrochozoa</taxon>
        <taxon>Mollusca</taxon>
        <taxon>Gastropoda</taxon>
        <taxon>Heterobranchia</taxon>
        <taxon>Euthyneura</taxon>
        <taxon>Panpulmonata</taxon>
        <taxon>Hygrophila</taxon>
        <taxon>Lymnaeoidea</taxon>
        <taxon>Planorbidae</taxon>
        <taxon>Biomphalaria</taxon>
    </lineage>
</organism>